<keyword evidence="2" id="KW-0548">Nucleotidyltransferase</keyword>
<dbReference type="SMART" id="SM00267">
    <property type="entry name" value="GGDEF"/>
    <property type="match status" value="1"/>
</dbReference>
<dbReference type="CDD" id="cd01949">
    <property type="entry name" value="GGDEF"/>
    <property type="match status" value="1"/>
</dbReference>
<gene>
    <name evidence="2" type="ORF">ACFFJP_01605</name>
</gene>
<dbReference type="GO" id="GO:0052621">
    <property type="term" value="F:diguanylate cyclase activity"/>
    <property type="evidence" value="ECO:0007669"/>
    <property type="project" value="UniProtKB-EC"/>
</dbReference>
<dbReference type="Pfam" id="PF00990">
    <property type="entry name" value="GGDEF"/>
    <property type="match status" value="1"/>
</dbReference>
<dbReference type="Gene3D" id="3.30.70.270">
    <property type="match status" value="1"/>
</dbReference>
<dbReference type="RefSeq" id="WP_377239776.1">
    <property type="nucleotide sequence ID" value="NZ_JBHLXP010000001.1"/>
</dbReference>
<accession>A0ABV6B7Z0</accession>
<dbReference type="EMBL" id="JBHLXP010000001">
    <property type="protein sequence ID" value="MFC0046983.1"/>
    <property type="molecule type" value="Genomic_DNA"/>
</dbReference>
<dbReference type="EC" id="2.7.7.65" evidence="2"/>
<organism evidence="2 3">
    <name type="scientific">Rheinheimera tilapiae</name>
    <dbReference type="NCBI Taxonomy" id="875043"/>
    <lineage>
        <taxon>Bacteria</taxon>
        <taxon>Pseudomonadati</taxon>
        <taxon>Pseudomonadota</taxon>
        <taxon>Gammaproteobacteria</taxon>
        <taxon>Chromatiales</taxon>
        <taxon>Chromatiaceae</taxon>
        <taxon>Rheinheimera</taxon>
    </lineage>
</organism>
<keyword evidence="3" id="KW-1185">Reference proteome</keyword>
<dbReference type="InterPro" id="IPR052163">
    <property type="entry name" value="DGC-Regulatory_Protein"/>
</dbReference>
<sequence>MAEKIKQALLVHSATSALTPEQLVIENNWLRTELYQARQQIANDLQTFERLRQQSQLDFLTQTPTRLLLSDRASQAFRQATRQHTEVLVVFIDIDRFKQINDHFGHSTGDQVLVQLAARLQQCLRITDTVCRYGGDEFVLLLPLTCEPRDVQLLVNKLLHCATQPMTISQQVIVPQISLGVAIYPLHGQTLASLIEKADQAMYAAKADGGRHFRISAMNGKTTG</sequence>
<reference evidence="2 3" key="1">
    <citation type="submission" date="2024-09" db="EMBL/GenBank/DDBJ databases">
        <authorList>
            <person name="Sun Q."/>
            <person name="Mori K."/>
        </authorList>
    </citation>
    <scope>NUCLEOTIDE SEQUENCE [LARGE SCALE GENOMIC DNA]</scope>
    <source>
        <strain evidence="2 3">KCTC 23315</strain>
    </source>
</reference>
<comment type="caution">
    <text evidence="2">The sequence shown here is derived from an EMBL/GenBank/DDBJ whole genome shotgun (WGS) entry which is preliminary data.</text>
</comment>
<keyword evidence="2" id="KW-0808">Transferase</keyword>
<dbReference type="NCBIfam" id="TIGR00254">
    <property type="entry name" value="GGDEF"/>
    <property type="match status" value="1"/>
</dbReference>
<proteinExistence type="predicted"/>
<dbReference type="PANTHER" id="PTHR46663">
    <property type="entry name" value="DIGUANYLATE CYCLASE DGCT-RELATED"/>
    <property type="match status" value="1"/>
</dbReference>
<evidence type="ECO:0000259" key="1">
    <source>
        <dbReference type="PROSITE" id="PS50887"/>
    </source>
</evidence>
<protein>
    <submittedName>
        <fullName evidence="2">Diguanylate cyclase domain-containing protein</fullName>
        <ecNumber evidence="2">2.7.7.65</ecNumber>
    </submittedName>
</protein>
<dbReference type="InterPro" id="IPR043128">
    <property type="entry name" value="Rev_trsase/Diguanyl_cyclase"/>
</dbReference>
<evidence type="ECO:0000313" key="3">
    <source>
        <dbReference type="Proteomes" id="UP001589813"/>
    </source>
</evidence>
<dbReference type="Proteomes" id="UP001589813">
    <property type="component" value="Unassembled WGS sequence"/>
</dbReference>
<name>A0ABV6B7Z0_9GAMM</name>
<dbReference type="InterPro" id="IPR000160">
    <property type="entry name" value="GGDEF_dom"/>
</dbReference>
<dbReference type="PANTHER" id="PTHR46663:SF2">
    <property type="entry name" value="GGDEF DOMAIN-CONTAINING PROTEIN"/>
    <property type="match status" value="1"/>
</dbReference>
<dbReference type="InterPro" id="IPR029787">
    <property type="entry name" value="Nucleotide_cyclase"/>
</dbReference>
<dbReference type="PROSITE" id="PS50887">
    <property type="entry name" value="GGDEF"/>
    <property type="match status" value="1"/>
</dbReference>
<feature type="domain" description="GGDEF" evidence="1">
    <location>
        <begin position="85"/>
        <end position="218"/>
    </location>
</feature>
<dbReference type="SUPFAM" id="SSF55073">
    <property type="entry name" value="Nucleotide cyclase"/>
    <property type="match status" value="1"/>
</dbReference>
<evidence type="ECO:0000313" key="2">
    <source>
        <dbReference type="EMBL" id="MFC0046983.1"/>
    </source>
</evidence>